<keyword evidence="5" id="KW-0547">Nucleotide-binding</keyword>
<dbReference type="EC" id="7.4.2.9" evidence="8"/>
<dbReference type="FunFam" id="3.40.50.300:FF:000016">
    <property type="entry name" value="Oligopeptide ABC transporter ATP-binding component"/>
    <property type="match status" value="1"/>
</dbReference>
<sequence>MDRQIILSVENVITEFETDEGIIRVLDGVSFDVPKGKTIGIVGESGCGKSVTALSIMGLLPNPYGNVVSGQILYGNTNLVQLSPSQLYEMRGNHISMIFQDPMTALNPVHTIGKQLNEVLELHRSDLNKKQRLAYSIEMLEKVGMPSPESRLHEYPHSLSGGMRQRVMIAIALACEPDILICDEPTTALDVTIQAQILTLMKKLQDETGMSIIFITHDLGVVAEICDEVVVMYAGRVAEQADIFELFDNPLHPYTQGLMSSMPSLSLQPKTELETIQGTVPSLNEMPQGCRFSTRCKFKQDQCDLVVPELTQISPLHNVSCHFSGQLIENKSEGTL</sequence>
<keyword evidence="4" id="KW-1003">Cell membrane</keyword>
<evidence type="ECO:0000256" key="9">
    <source>
        <dbReference type="ARBA" id="ARBA00047356"/>
    </source>
</evidence>
<evidence type="ECO:0000256" key="8">
    <source>
        <dbReference type="ARBA" id="ARBA00038852"/>
    </source>
</evidence>
<evidence type="ECO:0000256" key="4">
    <source>
        <dbReference type="ARBA" id="ARBA00022475"/>
    </source>
</evidence>
<protein>
    <recommendedName>
        <fullName evidence="8">ABC-type dipeptide transporter</fullName>
        <ecNumber evidence="8">7.4.2.9</ecNumber>
    </recommendedName>
</protein>
<dbReference type="GO" id="GO:0015833">
    <property type="term" value="P:peptide transport"/>
    <property type="evidence" value="ECO:0007669"/>
    <property type="project" value="InterPro"/>
</dbReference>
<evidence type="ECO:0000313" key="11">
    <source>
        <dbReference type="EMBL" id="OCH20853.1"/>
    </source>
</evidence>
<dbReference type="InterPro" id="IPR003439">
    <property type="entry name" value="ABC_transporter-like_ATP-bd"/>
</dbReference>
<dbReference type="GO" id="GO:0016887">
    <property type="term" value="F:ATP hydrolysis activity"/>
    <property type="evidence" value="ECO:0007669"/>
    <property type="project" value="InterPro"/>
</dbReference>
<reference evidence="11 12" key="1">
    <citation type="submission" date="2016-06" db="EMBL/GenBank/DDBJ databases">
        <authorList>
            <person name="Kjaerup R.B."/>
            <person name="Dalgaard T.S."/>
            <person name="Juul-Madsen H.R."/>
        </authorList>
    </citation>
    <scope>NUCLEOTIDE SEQUENCE [LARGE SCALE GENOMIC DNA]</scope>
    <source>
        <strain evidence="11 12">1S159</strain>
    </source>
</reference>
<evidence type="ECO:0000256" key="7">
    <source>
        <dbReference type="ARBA" id="ARBA00023136"/>
    </source>
</evidence>
<keyword evidence="3" id="KW-0813">Transport</keyword>
<evidence type="ECO:0000256" key="2">
    <source>
        <dbReference type="ARBA" id="ARBA00005417"/>
    </source>
</evidence>
<dbReference type="SUPFAM" id="SSF52540">
    <property type="entry name" value="P-loop containing nucleoside triphosphate hydrolases"/>
    <property type="match status" value="1"/>
</dbReference>
<dbReference type="PANTHER" id="PTHR43297:SF2">
    <property type="entry name" value="DIPEPTIDE TRANSPORT ATP-BINDING PROTEIN DPPD"/>
    <property type="match status" value="1"/>
</dbReference>
<dbReference type="NCBIfam" id="TIGR01727">
    <property type="entry name" value="oligo_HPY"/>
    <property type="match status" value="1"/>
</dbReference>
<comment type="caution">
    <text evidence="11">The sequence shown here is derived from an EMBL/GenBank/DDBJ whole genome shotgun (WGS) entry which is preliminary data.</text>
</comment>
<dbReference type="Pfam" id="PF08352">
    <property type="entry name" value="oligo_HPY"/>
    <property type="match status" value="1"/>
</dbReference>
<dbReference type="SMART" id="SM00382">
    <property type="entry name" value="AAA"/>
    <property type="match status" value="1"/>
</dbReference>
<dbReference type="Gene3D" id="3.40.50.300">
    <property type="entry name" value="P-loop containing nucleotide triphosphate hydrolases"/>
    <property type="match status" value="1"/>
</dbReference>
<evidence type="ECO:0000256" key="5">
    <source>
        <dbReference type="ARBA" id="ARBA00022741"/>
    </source>
</evidence>
<dbReference type="GO" id="GO:0005524">
    <property type="term" value="F:ATP binding"/>
    <property type="evidence" value="ECO:0007669"/>
    <property type="project" value="UniProtKB-KW"/>
</dbReference>
<dbReference type="InterPro" id="IPR050388">
    <property type="entry name" value="ABC_Ni/Peptide_Import"/>
</dbReference>
<dbReference type="InterPro" id="IPR027417">
    <property type="entry name" value="P-loop_NTPase"/>
</dbReference>
<comment type="catalytic activity">
    <reaction evidence="9">
        <text>a dipeptide(out) + ATP + H2O = a dipeptide(in) + ADP + phosphate + H(+)</text>
        <dbReference type="Rhea" id="RHEA:23120"/>
        <dbReference type="ChEBI" id="CHEBI:15377"/>
        <dbReference type="ChEBI" id="CHEBI:15378"/>
        <dbReference type="ChEBI" id="CHEBI:30616"/>
        <dbReference type="ChEBI" id="CHEBI:43474"/>
        <dbReference type="ChEBI" id="CHEBI:90799"/>
        <dbReference type="ChEBI" id="CHEBI:456216"/>
        <dbReference type="EC" id="7.4.2.9"/>
    </reaction>
</comment>
<dbReference type="InterPro" id="IPR003593">
    <property type="entry name" value="AAA+_ATPase"/>
</dbReference>
<dbReference type="OrthoDB" id="9784450at2"/>
<dbReference type="PROSITE" id="PS50893">
    <property type="entry name" value="ABC_TRANSPORTER_2"/>
    <property type="match status" value="1"/>
</dbReference>
<dbReference type="AlphaFoldDB" id="A0A1B9NYG7"/>
<name>A0A1B9NYG7_ALILO</name>
<dbReference type="GO" id="GO:0055085">
    <property type="term" value="P:transmembrane transport"/>
    <property type="evidence" value="ECO:0007669"/>
    <property type="project" value="UniProtKB-ARBA"/>
</dbReference>
<evidence type="ECO:0000313" key="12">
    <source>
        <dbReference type="Proteomes" id="UP000093523"/>
    </source>
</evidence>
<dbReference type="InterPro" id="IPR017871">
    <property type="entry name" value="ABC_transporter-like_CS"/>
</dbReference>
<dbReference type="CDD" id="cd03257">
    <property type="entry name" value="ABC_NikE_OppD_transporters"/>
    <property type="match status" value="1"/>
</dbReference>
<dbReference type="InterPro" id="IPR013563">
    <property type="entry name" value="Oligopep_ABC_C"/>
</dbReference>
<comment type="similarity">
    <text evidence="2">Belongs to the ABC transporter superfamily.</text>
</comment>
<dbReference type="STRING" id="688.A6E04_13800"/>
<keyword evidence="7" id="KW-0472">Membrane</keyword>
<dbReference type="PROSITE" id="PS00211">
    <property type="entry name" value="ABC_TRANSPORTER_1"/>
    <property type="match status" value="1"/>
</dbReference>
<keyword evidence="6 11" id="KW-0067">ATP-binding</keyword>
<gene>
    <name evidence="11" type="ORF">A6E04_13800</name>
</gene>
<evidence type="ECO:0000256" key="6">
    <source>
        <dbReference type="ARBA" id="ARBA00022840"/>
    </source>
</evidence>
<dbReference type="RefSeq" id="WP_065611411.1">
    <property type="nucleotide sequence ID" value="NZ_CAWMPN010000011.1"/>
</dbReference>
<dbReference type="Pfam" id="PF00005">
    <property type="entry name" value="ABC_tran"/>
    <property type="match status" value="1"/>
</dbReference>
<dbReference type="GO" id="GO:0005886">
    <property type="term" value="C:plasma membrane"/>
    <property type="evidence" value="ECO:0007669"/>
    <property type="project" value="UniProtKB-SubCell"/>
</dbReference>
<accession>A0A1B9NYG7</accession>
<evidence type="ECO:0000256" key="1">
    <source>
        <dbReference type="ARBA" id="ARBA00004417"/>
    </source>
</evidence>
<dbReference type="EMBL" id="MAJU01000011">
    <property type="protein sequence ID" value="OCH20853.1"/>
    <property type="molecule type" value="Genomic_DNA"/>
</dbReference>
<dbReference type="PANTHER" id="PTHR43297">
    <property type="entry name" value="OLIGOPEPTIDE TRANSPORT ATP-BINDING PROTEIN APPD"/>
    <property type="match status" value="1"/>
</dbReference>
<feature type="domain" description="ABC transporter" evidence="10">
    <location>
        <begin position="7"/>
        <end position="259"/>
    </location>
</feature>
<dbReference type="Proteomes" id="UP000093523">
    <property type="component" value="Unassembled WGS sequence"/>
</dbReference>
<evidence type="ECO:0000259" key="10">
    <source>
        <dbReference type="PROSITE" id="PS50893"/>
    </source>
</evidence>
<comment type="subcellular location">
    <subcellularLocation>
        <location evidence="1">Cell inner membrane</location>
        <topology evidence="1">Peripheral membrane protein</topology>
    </subcellularLocation>
</comment>
<evidence type="ECO:0000256" key="3">
    <source>
        <dbReference type="ARBA" id="ARBA00022448"/>
    </source>
</evidence>
<proteinExistence type="inferred from homology"/>
<organism evidence="11 12">
    <name type="scientific">Aliivibrio logei</name>
    <name type="common">Vibrio logei</name>
    <dbReference type="NCBI Taxonomy" id="688"/>
    <lineage>
        <taxon>Bacteria</taxon>
        <taxon>Pseudomonadati</taxon>
        <taxon>Pseudomonadota</taxon>
        <taxon>Gammaproteobacteria</taxon>
        <taxon>Vibrionales</taxon>
        <taxon>Vibrionaceae</taxon>
        <taxon>Aliivibrio</taxon>
    </lineage>
</organism>